<proteinExistence type="predicted"/>
<evidence type="ECO:0000313" key="1">
    <source>
        <dbReference type="EMBL" id="PSF38296.1"/>
    </source>
</evidence>
<reference evidence="1 2" key="1">
    <citation type="submission" date="2018-03" db="EMBL/GenBank/DDBJ databases">
        <title>The ancient ancestry and fast evolution of plastids.</title>
        <authorList>
            <person name="Moore K.R."/>
            <person name="Magnabosco C."/>
            <person name="Momper L."/>
            <person name="Gold D.A."/>
            <person name="Bosak T."/>
            <person name="Fournier G.P."/>
        </authorList>
    </citation>
    <scope>NUCLEOTIDE SEQUENCE [LARGE SCALE GENOMIC DNA]</scope>
    <source>
        <strain evidence="1 2">CCALA 016</strain>
    </source>
</reference>
<gene>
    <name evidence="1" type="ORF">C7H19_04695</name>
</gene>
<protein>
    <submittedName>
        <fullName evidence="1">Uncharacterized protein</fullName>
    </submittedName>
</protein>
<evidence type="ECO:0000313" key="2">
    <source>
        <dbReference type="Proteomes" id="UP000239001"/>
    </source>
</evidence>
<dbReference type="OrthoDB" id="488013at2"/>
<dbReference type="RefSeq" id="WP_106455738.1">
    <property type="nucleotide sequence ID" value="NZ_PXOH01000004.1"/>
</dbReference>
<dbReference type="EMBL" id="PXOH01000004">
    <property type="protein sequence ID" value="PSF38296.1"/>
    <property type="molecule type" value="Genomic_DNA"/>
</dbReference>
<dbReference type="AlphaFoldDB" id="A0A2T1M0U3"/>
<reference evidence="1 2" key="2">
    <citation type="submission" date="2018-03" db="EMBL/GenBank/DDBJ databases">
        <authorList>
            <person name="Keele B.F."/>
        </authorList>
    </citation>
    <scope>NUCLEOTIDE SEQUENCE [LARGE SCALE GENOMIC DNA]</scope>
    <source>
        <strain evidence="1 2">CCALA 016</strain>
    </source>
</reference>
<name>A0A2T1M0U3_9CHRO</name>
<comment type="caution">
    <text evidence="1">The sequence shown here is derived from an EMBL/GenBank/DDBJ whole genome shotgun (WGS) entry which is preliminary data.</text>
</comment>
<accession>A0A2T1M0U3</accession>
<dbReference type="Proteomes" id="UP000239001">
    <property type="component" value="Unassembled WGS sequence"/>
</dbReference>
<sequence>MTLDKHQLEGILQISATTLPASEFEKLLIEAGYIKIGTAPAQGKRIKAWWSHPTFKRVEVIYSPDEAIAITAYHVN</sequence>
<keyword evidence="2" id="KW-1185">Reference proteome</keyword>
<organism evidence="1 2">
    <name type="scientific">Aphanothece hegewaldii CCALA 016</name>
    <dbReference type="NCBI Taxonomy" id="2107694"/>
    <lineage>
        <taxon>Bacteria</taxon>
        <taxon>Bacillati</taxon>
        <taxon>Cyanobacteriota</taxon>
        <taxon>Cyanophyceae</taxon>
        <taxon>Oscillatoriophycideae</taxon>
        <taxon>Chroococcales</taxon>
        <taxon>Aphanothecaceae</taxon>
        <taxon>Aphanothece</taxon>
    </lineage>
</organism>